<reference evidence="2" key="2">
    <citation type="submission" date="2023-06" db="EMBL/GenBank/DDBJ databases">
        <authorList>
            <consortium name="Lawrence Berkeley National Laboratory"/>
            <person name="Haridas S."/>
            <person name="Hensen N."/>
            <person name="Bonometti L."/>
            <person name="Westerberg I."/>
            <person name="Brannstrom I.O."/>
            <person name="Guillou S."/>
            <person name="Cros-Aarteil S."/>
            <person name="Calhoun S."/>
            <person name="Kuo A."/>
            <person name="Mondo S."/>
            <person name="Pangilinan J."/>
            <person name="Riley R."/>
            <person name="Labutti K."/>
            <person name="Andreopoulos B."/>
            <person name="Lipzen A."/>
            <person name="Chen C."/>
            <person name="Yanf M."/>
            <person name="Daum C."/>
            <person name="Ng V."/>
            <person name="Clum A."/>
            <person name="Steindorff A."/>
            <person name="Ohm R."/>
            <person name="Martin F."/>
            <person name="Silar P."/>
            <person name="Natvig D."/>
            <person name="Lalanne C."/>
            <person name="Gautier V."/>
            <person name="Ament-Velasquez S.L."/>
            <person name="Kruys A."/>
            <person name="Hutchinson M.I."/>
            <person name="Powell A.J."/>
            <person name="Barry K."/>
            <person name="Miller A.N."/>
            <person name="Grigoriev I.V."/>
            <person name="Debuchy R."/>
            <person name="Gladieux P."/>
            <person name="Thoren M.H."/>
            <person name="Johannesson H."/>
        </authorList>
    </citation>
    <scope>NUCLEOTIDE SEQUENCE</scope>
    <source>
        <strain evidence="2">CBS 118394</strain>
    </source>
</reference>
<sequence length="538" mass="59157">MTEVTSYPHAHHRLGGSSQRLLAPSPEFRTSGLSSDIFRGIPLLPMDYHNQFGPMRPVSGDRSASASSSTSSASYSTPYKSISRTLSPASVASEPAVMARNHQQLPYSHHQQTTYPALAPASALITNNSTQYLQSQVGSQIPLYAQVQPAPRSFTHSAPFSFQLNSQPPQPSPLSFQSYPSIYSAFPSTPTYQHSSSGAFASFYPQPLPLLQLQASDDHDPSFLDRLQRLPPEALKLVRESVGYLDSTRLVQVNRWFRDNFHANLFSDEEKIAGVREVEQSFKRYFITPKQSGKEPDDVREKRSAIQVCGGRAAPDGRTRASVQQQITPRGSFGCYHCFRMKSPENFELFRWHCQSEEDDRDHSGGDDDADSTSTATAASTSSSISATTTPKQRHYSLPTSNPHYDPTITRTSILQEKAAAAAAAAAAKNRRSGSPSTTLTRTAGSGTVLGDGGSGGPGAATTRVKSFGIRRFCVDCGVRKRYYKPRDMIELHGARERESVRALWVCSCWQINVKPSVIRCEVCGDNMTFEAGGRRRR</sequence>
<proteinExistence type="predicted"/>
<dbReference type="Proteomes" id="UP001283341">
    <property type="component" value="Unassembled WGS sequence"/>
</dbReference>
<dbReference type="EMBL" id="JAUEDM010000001">
    <property type="protein sequence ID" value="KAK3329516.1"/>
    <property type="molecule type" value="Genomic_DNA"/>
</dbReference>
<feature type="region of interest" description="Disordered" evidence="1">
    <location>
        <begin position="425"/>
        <end position="462"/>
    </location>
</feature>
<gene>
    <name evidence="2" type="ORF">B0H66DRAFT_28401</name>
</gene>
<comment type="caution">
    <text evidence="2">The sequence shown here is derived from an EMBL/GenBank/DDBJ whole genome shotgun (WGS) entry which is preliminary data.</text>
</comment>
<evidence type="ECO:0000313" key="2">
    <source>
        <dbReference type="EMBL" id="KAK3329516.1"/>
    </source>
</evidence>
<dbReference type="AlphaFoldDB" id="A0AAE0IQN4"/>
<feature type="compositionally biased region" description="Polar residues" evidence="1">
    <location>
        <begin position="433"/>
        <end position="442"/>
    </location>
</feature>
<feature type="compositionally biased region" description="Polar residues" evidence="1">
    <location>
        <begin position="398"/>
        <end position="408"/>
    </location>
</feature>
<feature type="compositionally biased region" description="Gly residues" evidence="1">
    <location>
        <begin position="448"/>
        <end position="459"/>
    </location>
</feature>
<accession>A0AAE0IQN4</accession>
<name>A0AAE0IQN4_9PEZI</name>
<feature type="region of interest" description="Disordered" evidence="1">
    <location>
        <begin position="54"/>
        <end position="79"/>
    </location>
</feature>
<feature type="compositionally biased region" description="Low complexity" evidence="1">
    <location>
        <begin position="372"/>
        <end position="390"/>
    </location>
</feature>
<feature type="region of interest" description="Disordered" evidence="1">
    <location>
        <begin position="1"/>
        <end position="26"/>
    </location>
</feature>
<protein>
    <submittedName>
        <fullName evidence="2">Uncharacterized protein</fullName>
    </submittedName>
</protein>
<evidence type="ECO:0000313" key="3">
    <source>
        <dbReference type="Proteomes" id="UP001283341"/>
    </source>
</evidence>
<feature type="compositionally biased region" description="Low complexity" evidence="1">
    <location>
        <begin position="63"/>
        <end position="79"/>
    </location>
</feature>
<reference evidence="2" key="1">
    <citation type="journal article" date="2023" name="Mol. Phylogenet. Evol.">
        <title>Genome-scale phylogeny and comparative genomics of the fungal order Sordariales.</title>
        <authorList>
            <person name="Hensen N."/>
            <person name="Bonometti L."/>
            <person name="Westerberg I."/>
            <person name="Brannstrom I.O."/>
            <person name="Guillou S."/>
            <person name="Cros-Aarteil S."/>
            <person name="Calhoun S."/>
            <person name="Haridas S."/>
            <person name="Kuo A."/>
            <person name="Mondo S."/>
            <person name="Pangilinan J."/>
            <person name="Riley R."/>
            <person name="LaButti K."/>
            <person name="Andreopoulos B."/>
            <person name="Lipzen A."/>
            <person name="Chen C."/>
            <person name="Yan M."/>
            <person name="Daum C."/>
            <person name="Ng V."/>
            <person name="Clum A."/>
            <person name="Steindorff A."/>
            <person name="Ohm R.A."/>
            <person name="Martin F."/>
            <person name="Silar P."/>
            <person name="Natvig D.O."/>
            <person name="Lalanne C."/>
            <person name="Gautier V."/>
            <person name="Ament-Velasquez S.L."/>
            <person name="Kruys A."/>
            <person name="Hutchinson M.I."/>
            <person name="Powell A.J."/>
            <person name="Barry K."/>
            <person name="Miller A.N."/>
            <person name="Grigoriev I.V."/>
            <person name="Debuchy R."/>
            <person name="Gladieux P."/>
            <person name="Hiltunen Thoren M."/>
            <person name="Johannesson H."/>
        </authorList>
    </citation>
    <scope>NUCLEOTIDE SEQUENCE</scope>
    <source>
        <strain evidence="2">CBS 118394</strain>
    </source>
</reference>
<keyword evidence="3" id="KW-1185">Reference proteome</keyword>
<organism evidence="2 3">
    <name type="scientific">Apodospora peruviana</name>
    <dbReference type="NCBI Taxonomy" id="516989"/>
    <lineage>
        <taxon>Eukaryota</taxon>
        <taxon>Fungi</taxon>
        <taxon>Dikarya</taxon>
        <taxon>Ascomycota</taxon>
        <taxon>Pezizomycotina</taxon>
        <taxon>Sordariomycetes</taxon>
        <taxon>Sordariomycetidae</taxon>
        <taxon>Sordariales</taxon>
        <taxon>Lasiosphaeriaceae</taxon>
        <taxon>Apodospora</taxon>
    </lineage>
</organism>
<evidence type="ECO:0000256" key="1">
    <source>
        <dbReference type="SAM" id="MobiDB-lite"/>
    </source>
</evidence>
<feature type="region of interest" description="Disordered" evidence="1">
    <location>
        <begin position="358"/>
        <end position="408"/>
    </location>
</feature>